<dbReference type="InterPro" id="IPR001584">
    <property type="entry name" value="Integrase_cat-core"/>
</dbReference>
<dbReference type="PANTHER" id="PTHR35004">
    <property type="entry name" value="TRANSPOSASE RV3428C-RELATED"/>
    <property type="match status" value="1"/>
</dbReference>
<dbReference type="NCBIfam" id="NF033594">
    <property type="entry name" value="transpos_ISNCY_2"/>
    <property type="match status" value="1"/>
</dbReference>
<accession>A0ABT0LE72</accession>
<gene>
    <name evidence="2" type="ORF">L2764_16335</name>
</gene>
<evidence type="ECO:0000313" key="2">
    <source>
        <dbReference type="EMBL" id="MCL1125996.1"/>
    </source>
</evidence>
<reference evidence="2 3" key="1">
    <citation type="submission" date="2022-01" db="EMBL/GenBank/DDBJ databases">
        <title>Whole genome-based taxonomy of the Shewanellaceae.</title>
        <authorList>
            <person name="Martin-Rodriguez A.J."/>
        </authorList>
    </citation>
    <scope>NUCLEOTIDE SEQUENCE [LARGE SCALE GENOMIC DNA]</scope>
    <source>
        <strain evidence="2 3">DSM 17177</strain>
    </source>
</reference>
<dbReference type="Proteomes" id="UP001203423">
    <property type="component" value="Unassembled WGS sequence"/>
</dbReference>
<dbReference type="InterPro" id="IPR036397">
    <property type="entry name" value="RNaseH_sf"/>
</dbReference>
<dbReference type="InterPro" id="IPR009057">
    <property type="entry name" value="Homeodomain-like_sf"/>
</dbReference>
<dbReference type="Pfam" id="PF13565">
    <property type="entry name" value="HTH_32"/>
    <property type="match status" value="1"/>
</dbReference>
<proteinExistence type="predicted"/>
<dbReference type="InterPro" id="IPR047797">
    <property type="entry name" value="ISNCY_transpos"/>
</dbReference>
<organism evidence="2 3">
    <name type="scientific">Shewanella surugensis</name>
    <dbReference type="NCBI Taxonomy" id="212020"/>
    <lineage>
        <taxon>Bacteria</taxon>
        <taxon>Pseudomonadati</taxon>
        <taxon>Pseudomonadota</taxon>
        <taxon>Gammaproteobacteria</taxon>
        <taxon>Alteromonadales</taxon>
        <taxon>Shewanellaceae</taxon>
        <taxon>Shewanella</taxon>
    </lineage>
</organism>
<sequence>MLITMSENELHRIGVIKEVCNKQLTQMAAASNLGLTRRHIQRLVNQFRQDGDVGLVSKRRGVPSNRRFLPEFRERVLTLVKQKYADFKPTFACEKLAELHGIKLSSETLRQWLITEGLWRVRKRKQKKIYQPRYRRECYGDLVQIDGSHHDWFEGRSAKCCLLVFIDDATSSLMSLRFCESESSYDYMNITREYIDNYGKPTAFYSDKHSVFKVNSPSRKSSKQMTQYGRILYELNIELICANSSQAKGRVERANRTLQDRLIKEMRLAGINTIEEANAWLPEFMADFNRRFACSAYSSQDAHRLVQNPLLN</sequence>
<protein>
    <submittedName>
        <fullName evidence="2">ISNCY family transposase</fullName>
    </submittedName>
</protein>
<dbReference type="InterPro" id="IPR012337">
    <property type="entry name" value="RNaseH-like_sf"/>
</dbReference>
<name>A0ABT0LE72_9GAMM</name>
<dbReference type="SUPFAM" id="SSF46689">
    <property type="entry name" value="Homeodomain-like"/>
    <property type="match status" value="1"/>
</dbReference>
<evidence type="ECO:0000313" key="3">
    <source>
        <dbReference type="Proteomes" id="UP001203423"/>
    </source>
</evidence>
<keyword evidence="3" id="KW-1185">Reference proteome</keyword>
<evidence type="ECO:0000259" key="1">
    <source>
        <dbReference type="PROSITE" id="PS50994"/>
    </source>
</evidence>
<dbReference type="EMBL" id="JAKIKS010000069">
    <property type="protein sequence ID" value="MCL1125996.1"/>
    <property type="molecule type" value="Genomic_DNA"/>
</dbReference>
<dbReference type="Gene3D" id="3.30.420.10">
    <property type="entry name" value="Ribonuclease H-like superfamily/Ribonuclease H"/>
    <property type="match status" value="1"/>
</dbReference>
<dbReference type="SUPFAM" id="SSF53098">
    <property type="entry name" value="Ribonuclease H-like"/>
    <property type="match status" value="1"/>
</dbReference>
<dbReference type="PROSITE" id="PS50994">
    <property type="entry name" value="INTEGRASE"/>
    <property type="match status" value="1"/>
</dbReference>
<dbReference type="RefSeq" id="WP_248941328.1">
    <property type="nucleotide sequence ID" value="NZ_JAKIKS010000069.1"/>
</dbReference>
<dbReference type="PANTHER" id="PTHR35004:SF7">
    <property type="entry name" value="INTEGRASE PROTEIN"/>
    <property type="match status" value="1"/>
</dbReference>
<comment type="caution">
    <text evidence="2">The sequence shown here is derived from an EMBL/GenBank/DDBJ whole genome shotgun (WGS) entry which is preliminary data.</text>
</comment>
<feature type="domain" description="Integrase catalytic" evidence="1">
    <location>
        <begin position="128"/>
        <end position="312"/>
    </location>
</feature>